<gene>
    <name evidence="1" type="ORF">ERS852394_00135</name>
</gene>
<evidence type="ECO:0000313" key="2">
    <source>
        <dbReference type="Proteomes" id="UP000095409"/>
    </source>
</evidence>
<organism evidence="1 2">
    <name type="scientific">Blautia obeum</name>
    <dbReference type="NCBI Taxonomy" id="40520"/>
    <lineage>
        <taxon>Bacteria</taxon>
        <taxon>Bacillati</taxon>
        <taxon>Bacillota</taxon>
        <taxon>Clostridia</taxon>
        <taxon>Lachnospirales</taxon>
        <taxon>Lachnospiraceae</taxon>
        <taxon>Blautia</taxon>
    </lineage>
</organism>
<proteinExistence type="predicted"/>
<reference evidence="1 2" key="1">
    <citation type="submission" date="2015-09" db="EMBL/GenBank/DDBJ databases">
        <authorList>
            <consortium name="Pathogen Informatics"/>
        </authorList>
    </citation>
    <scope>NUCLEOTIDE SEQUENCE [LARGE SCALE GENOMIC DNA]</scope>
    <source>
        <strain evidence="1 2">2789STDY5608837</strain>
    </source>
</reference>
<accession>A0A173WKL2</accession>
<dbReference type="EMBL" id="CYZD01000001">
    <property type="protein sequence ID" value="CUN39924.1"/>
    <property type="molecule type" value="Genomic_DNA"/>
</dbReference>
<dbReference type="Proteomes" id="UP000095409">
    <property type="component" value="Unassembled WGS sequence"/>
</dbReference>
<evidence type="ECO:0000313" key="1">
    <source>
        <dbReference type="EMBL" id="CUN39924.1"/>
    </source>
</evidence>
<protein>
    <submittedName>
        <fullName evidence="1">Uncharacterized protein</fullName>
    </submittedName>
</protein>
<dbReference type="RefSeq" id="WP_055065419.1">
    <property type="nucleotide sequence ID" value="NZ_CYZD01000001.1"/>
</dbReference>
<dbReference type="AlphaFoldDB" id="A0A173WKL2"/>
<sequence>MALPQDGQNANGLTKVTEIPKGKELIFIDPTTNEGGIITLEDLTTQILKNLTSQTFALDQGNMTLLAALNQLNSN</sequence>
<name>A0A173WKL2_9FIRM</name>